<dbReference type="AlphaFoldDB" id="A0A6G8F2N9"/>
<dbReference type="EMBL" id="MN990730">
    <property type="protein sequence ID" value="QIM10438.1"/>
    <property type="molecule type" value="Genomic_DNA"/>
</dbReference>
<protein>
    <recommendedName>
        <fullName evidence="2">Phage tail protein</fullName>
    </recommendedName>
</protein>
<dbReference type="Pfam" id="PF05489">
    <property type="entry name" value="Phage_tail_X"/>
    <property type="match status" value="1"/>
</dbReference>
<accession>A0A6G8F2N9</accession>
<evidence type="ECO:0000313" key="1">
    <source>
        <dbReference type="EMBL" id="QIM10438.1"/>
    </source>
</evidence>
<evidence type="ECO:0008006" key="2">
    <source>
        <dbReference type="Google" id="ProtNLM"/>
    </source>
</evidence>
<reference evidence="1" key="1">
    <citation type="journal article" date="2020" name="J. ISSAAS">
        <title>Lactobacilli and other gastrointestinal microbiota of Peromyscus leucopus, reservoir host for agents of Lyme disease and other zoonoses in North America.</title>
        <authorList>
            <person name="Milovic A."/>
            <person name="Bassam K."/>
            <person name="Shao H."/>
            <person name="Chatzistamou I."/>
            <person name="Tufts D.M."/>
            <person name="Diuk-Wasser M."/>
            <person name="Barbour A.G."/>
        </authorList>
    </citation>
    <scope>NUCLEOTIDE SEQUENCE</scope>
    <source>
        <strain evidence="1">LL90</strain>
    </source>
</reference>
<proteinExistence type="predicted"/>
<gene>
    <name evidence="1" type="ORF">PlAlph_3300</name>
</gene>
<name>A0A6G8F2N9_9PROT</name>
<sequence length="67" mass="7753">MIIYNTKDGDVLDDICYRFYRHLDGTVEKVLEANDFLGFQPPVLPAGLKIQLPEINDKKSTQTVRLW</sequence>
<organism evidence="1">
    <name type="scientific">uncultured Alphaproteobacteria bacterium</name>
    <dbReference type="NCBI Taxonomy" id="91750"/>
    <lineage>
        <taxon>Bacteria</taxon>
        <taxon>Pseudomonadati</taxon>
        <taxon>Pseudomonadota</taxon>
        <taxon>Alphaproteobacteria</taxon>
        <taxon>environmental samples</taxon>
    </lineage>
</organism>
<dbReference type="InterPro" id="IPR008861">
    <property type="entry name" value="GpX-like"/>
</dbReference>